<dbReference type="Proteomes" id="UP001597178">
    <property type="component" value="Unassembled WGS sequence"/>
</dbReference>
<sequence length="165" mass="18694">MIVPITGNVTYTITLDPTVWIFDDRKILLDEAFDLDSEKEAEKDSLEKAADRFSQEVYQQNLKPPINKSNKTISRNEGQKFLENSYVMPIATFLGYAEIKENADHVTLETANGEERIPLETLKASYLLFAKDGKPLKEDGPVHLFYSDGSNQENPIKGIQKIIVE</sequence>
<dbReference type="EMBL" id="JBHTNH010000002">
    <property type="protein sequence ID" value="MFD1360211.1"/>
    <property type="molecule type" value="Genomic_DNA"/>
</dbReference>
<dbReference type="RefSeq" id="WP_382396931.1">
    <property type="nucleotide sequence ID" value="NZ_JBHTNH010000002.1"/>
</dbReference>
<accession>A0ABW3ZPB9</accession>
<comment type="caution">
    <text evidence="1">The sequence shown here is derived from an EMBL/GenBank/DDBJ whole genome shotgun (WGS) entry which is preliminary data.</text>
</comment>
<evidence type="ECO:0000313" key="1">
    <source>
        <dbReference type="EMBL" id="MFD1360211.1"/>
    </source>
</evidence>
<proteinExistence type="predicted"/>
<evidence type="ECO:0000313" key="2">
    <source>
        <dbReference type="Proteomes" id="UP001597178"/>
    </source>
</evidence>
<gene>
    <name evidence="1" type="ORF">ACFQ4A_00805</name>
</gene>
<reference evidence="2" key="1">
    <citation type="journal article" date="2019" name="Int. J. Syst. Evol. Microbiol.">
        <title>The Global Catalogue of Microorganisms (GCM) 10K type strain sequencing project: providing services to taxonomists for standard genome sequencing and annotation.</title>
        <authorList>
            <consortium name="The Broad Institute Genomics Platform"/>
            <consortium name="The Broad Institute Genome Sequencing Center for Infectious Disease"/>
            <person name="Wu L."/>
            <person name="Ma J."/>
        </authorList>
    </citation>
    <scope>NUCLEOTIDE SEQUENCE [LARGE SCALE GENOMIC DNA]</scope>
    <source>
        <strain evidence="2">CCUG 54822</strain>
    </source>
</reference>
<protein>
    <recommendedName>
        <fullName evidence="3">Peptidyl-prolyl cis-trans isomerase</fullName>
    </recommendedName>
</protein>
<evidence type="ECO:0008006" key="3">
    <source>
        <dbReference type="Google" id="ProtNLM"/>
    </source>
</evidence>
<name>A0ABW3ZPB9_9BACI</name>
<keyword evidence="2" id="KW-1185">Reference proteome</keyword>
<organism evidence="1 2">
    <name type="scientific">Lentibacillus salinarum</name>
    <dbReference type="NCBI Taxonomy" id="446820"/>
    <lineage>
        <taxon>Bacteria</taxon>
        <taxon>Bacillati</taxon>
        <taxon>Bacillota</taxon>
        <taxon>Bacilli</taxon>
        <taxon>Bacillales</taxon>
        <taxon>Bacillaceae</taxon>
        <taxon>Lentibacillus</taxon>
    </lineage>
</organism>